<comment type="caution">
    <text evidence="1">The sequence shown here is derived from an EMBL/GenBank/DDBJ whole genome shotgun (WGS) entry which is preliminary data.</text>
</comment>
<sequence>MMPTYMLEGTSEVRLDIRPLSLSLRVAGSSAQAWLEVTQNGQPIDSVVRPPNMVILPRIGQPTLVSIVPLGADRFPSPTTIHLDIAIEDKSSVDPQRAVLTPIDVSGLDRKALISLETVGGKISLKVARTQTDANLGELANAARVTCREILGAQWVPDDMALDMTLALDGSASTGNLVTDGTVNALASILTGISQVVSNGNMVRAAIVGDAFTPLPPTDLDLIPQALEEAYKAQIPSTGFRAAASGHASGASREVTYLITGSLPADIADLEKTNIIGPKLRHLVVAASPSAFALLGETSMWHTVVAPGDVSQSLKHRLLGDPAALHAAVLGLLQGCFEQGSELYAKAGR</sequence>
<dbReference type="EMBL" id="JAUSTF010000001">
    <property type="protein sequence ID" value="MDQ0178611.1"/>
    <property type="molecule type" value="Genomic_DNA"/>
</dbReference>
<organism evidence="1 4">
    <name type="scientific">Arthrobacter bambusae</name>
    <dbReference type="NCBI Taxonomy" id="1338426"/>
    <lineage>
        <taxon>Bacteria</taxon>
        <taxon>Bacillati</taxon>
        <taxon>Actinomycetota</taxon>
        <taxon>Actinomycetes</taxon>
        <taxon>Micrococcales</taxon>
        <taxon>Micrococcaceae</taxon>
        <taxon>Arthrobacter</taxon>
    </lineage>
</organism>
<evidence type="ECO:0000313" key="1">
    <source>
        <dbReference type="EMBL" id="MDP9905649.1"/>
    </source>
</evidence>
<keyword evidence="3" id="KW-1185">Reference proteome</keyword>
<protein>
    <recommendedName>
        <fullName evidence="5">VWFA domain-containing protein</fullName>
    </recommendedName>
</protein>
<evidence type="ECO:0000313" key="2">
    <source>
        <dbReference type="EMBL" id="MDQ0178611.1"/>
    </source>
</evidence>
<evidence type="ECO:0000313" key="3">
    <source>
        <dbReference type="Proteomes" id="UP001230951"/>
    </source>
</evidence>
<gene>
    <name evidence="1" type="ORF">J2S90_002620</name>
    <name evidence="2" type="ORF">J2S93_000018</name>
</gene>
<proteinExistence type="predicted"/>
<reference evidence="1 3" key="1">
    <citation type="submission" date="2023-07" db="EMBL/GenBank/DDBJ databases">
        <title>Sorghum-associated microbial communities from plants grown in Nebraska, USA.</title>
        <authorList>
            <person name="Schachtman D."/>
        </authorList>
    </citation>
    <scope>NUCLEOTIDE SEQUENCE</scope>
    <source>
        <strain evidence="1">DS1006</strain>
        <strain evidence="2 3">DS1016</strain>
    </source>
</reference>
<dbReference type="Proteomes" id="UP001230951">
    <property type="component" value="Unassembled WGS sequence"/>
</dbReference>
<dbReference type="Proteomes" id="UP001242995">
    <property type="component" value="Unassembled WGS sequence"/>
</dbReference>
<dbReference type="AlphaFoldDB" id="A0AAW8DJG3"/>
<name>A0AAW8DJG3_9MICC</name>
<accession>A0AAW8DJG3</accession>
<evidence type="ECO:0000313" key="4">
    <source>
        <dbReference type="Proteomes" id="UP001242995"/>
    </source>
</evidence>
<dbReference type="EMBL" id="JAUSRG010000006">
    <property type="protein sequence ID" value="MDP9905649.1"/>
    <property type="molecule type" value="Genomic_DNA"/>
</dbReference>
<dbReference type="RefSeq" id="WP_306972465.1">
    <property type="nucleotide sequence ID" value="NZ_JAUSSX010000001.1"/>
</dbReference>
<evidence type="ECO:0008006" key="5">
    <source>
        <dbReference type="Google" id="ProtNLM"/>
    </source>
</evidence>